<dbReference type="Proteomes" id="UP001362899">
    <property type="component" value="Unassembled WGS sequence"/>
</dbReference>
<name>A0AAV5RGL4_STABA</name>
<dbReference type="GO" id="GO:0006888">
    <property type="term" value="P:endoplasmic reticulum to Golgi vesicle-mediated transport"/>
    <property type="evidence" value="ECO:0007669"/>
    <property type="project" value="TreeGrafter"/>
</dbReference>
<feature type="transmembrane region" description="Helical" evidence="2">
    <location>
        <begin position="136"/>
        <end position="157"/>
    </location>
</feature>
<keyword evidence="2" id="KW-0812">Transmembrane</keyword>
<evidence type="ECO:0000313" key="4">
    <source>
        <dbReference type="Proteomes" id="UP001362899"/>
    </source>
</evidence>
<dbReference type="SMART" id="SM00786">
    <property type="entry name" value="SHR3_chaperone"/>
    <property type="match status" value="1"/>
</dbReference>
<accession>A0AAV5RGL4</accession>
<feature type="transmembrane region" description="Helical" evidence="2">
    <location>
        <begin position="59"/>
        <end position="80"/>
    </location>
</feature>
<keyword evidence="4" id="KW-1185">Reference proteome</keyword>
<feature type="region of interest" description="Disordered" evidence="1">
    <location>
        <begin position="173"/>
        <end position="206"/>
    </location>
</feature>
<dbReference type="AlphaFoldDB" id="A0AAV5RGL4"/>
<evidence type="ECO:0000256" key="2">
    <source>
        <dbReference type="SAM" id="Phobius"/>
    </source>
</evidence>
<feature type="compositionally biased region" description="Acidic residues" evidence="1">
    <location>
        <begin position="173"/>
        <end position="184"/>
    </location>
</feature>
<dbReference type="GO" id="GO:0005789">
    <property type="term" value="C:endoplasmic reticulum membrane"/>
    <property type="evidence" value="ECO:0007669"/>
    <property type="project" value="TreeGrafter"/>
</dbReference>
<protein>
    <submittedName>
        <fullName evidence="3">Shr3 protein</fullName>
    </submittedName>
</protein>
<dbReference type="PANTHER" id="PTHR28228:SF1">
    <property type="entry name" value="SECRETORY COMPONENT PROTEIN SHR3"/>
    <property type="match status" value="1"/>
</dbReference>
<comment type="caution">
    <text evidence="3">The sequence shown here is derived from an EMBL/GenBank/DDBJ whole genome shotgun (WGS) entry which is preliminary data.</text>
</comment>
<dbReference type="EMBL" id="BTGC01000003">
    <property type="protein sequence ID" value="GMM50665.1"/>
    <property type="molecule type" value="Genomic_DNA"/>
</dbReference>
<feature type="transmembrane region" description="Helical" evidence="2">
    <location>
        <begin position="92"/>
        <end position="116"/>
    </location>
</feature>
<dbReference type="PANTHER" id="PTHR28228">
    <property type="entry name" value="SECRETORY COMPONENT PROTEIN SHR3"/>
    <property type="match status" value="1"/>
</dbReference>
<gene>
    <name evidence="3" type="ORF">DASB73_016230</name>
</gene>
<dbReference type="Pfam" id="PF08229">
    <property type="entry name" value="SHR3_chaperone"/>
    <property type="match status" value="1"/>
</dbReference>
<proteinExistence type="predicted"/>
<reference evidence="3 4" key="1">
    <citation type="journal article" date="2023" name="Elife">
        <title>Identification of key yeast species and microbe-microbe interactions impacting larval growth of Drosophila in the wild.</title>
        <authorList>
            <person name="Mure A."/>
            <person name="Sugiura Y."/>
            <person name="Maeda R."/>
            <person name="Honda K."/>
            <person name="Sakurai N."/>
            <person name="Takahashi Y."/>
            <person name="Watada M."/>
            <person name="Katoh T."/>
            <person name="Gotoh A."/>
            <person name="Gotoh Y."/>
            <person name="Taniguchi I."/>
            <person name="Nakamura K."/>
            <person name="Hayashi T."/>
            <person name="Katayama T."/>
            <person name="Uemura T."/>
            <person name="Hattori Y."/>
        </authorList>
    </citation>
    <scope>NUCLEOTIDE SEQUENCE [LARGE SCALE GENOMIC DNA]</scope>
    <source>
        <strain evidence="3 4">SB-73</strain>
    </source>
</reference>
<evidence type="ECO:0000313" key="3">
    <source>
        <dbReference type="EMBL" id="GMM50665.1"/>
    </source>
</evidence>
<dbReference type="InterPro" id="IPR013248">
    <property type="entry name" value="Psh3/Shr3"/>
</dbReference>
<sequence length="206" mass="23240">MNFKSLATGIMLVAGGFILGAIYSNWSYDYYLLWVSPTPEDMLVKSLEHYRIKATQPKFLHHVLHAVFLLGGLSATVKLFQPTESNTLFDGGSLFLFFICVVFYITNLVPSSYSLISGDWVDLDAETGVKYIGASQILMVLTIFGVLALQFGQWWAANEEERLLKLQRQKELEEAENIEKEDETETKTKTEAVSSNVSSSKAHKRR</sequence>
<organism evidence="3 4">
    <name type="scientific">Starmerella bacillaris</name>
    <name type="common">Yeast</name>
    <name type="synonym">Candida zemplinina</name>
    <dbReference type="NCBI Taxonomy" id="1247836"/>
    <lineage>
        <taxon>Eukaryota</taxon>
        <taxon>Fungi</taxon>
        <taxon>Dikarya</taxon>
        <taxon>Ascomycota</taxon>
        <taxon>Saccharomycotina</taxon>
        <taxon>Dipodascomycetes</taxon>
        <taxon>Dipodascales</taxon>
        <taxon>Trichomonascaceae</taxon>
        <taxon>Starmerella</taxon>
    </lineage>
</organism>
<dbReference type="GO" id="GO:0051082">
    <property type="term" value="F:unfolded protein binding"/>
    <property type="evidence" value="ECO:0007669"/>
    <property type="project" value="TreeGrafter"/>
</dbReference>
<keyword evidence="2" id="KW-1133">Transmembrane helix</keyword>
<keyword evidence="2" id="KW-0472">Membrane</keyword>
<evidence type="ECO:0000256" key="1">
    <source>
        <dbReference type="SAM" id="MobiDB-lite"/>
    </source>
</evidence>
<feature type="transmembrane region" description="Helical" evidence="2">
    <location>
        <begin position="7"/>
        <end position="26"/>
    </location>
</feature>